<sequence>MVNCNLSKTEQVRRKEIVEHTRCMILEQMSVDDQDETSLMLGYKGYYLQISFSVLHPLMVICLARSLQSVSSAKKKKMVNELNLRSVLGSHAINDAVGCYSYRATQWLDTELQPSRFFEILDRCIDEAERGFLRLAG</sequence>
<dbReference type="Pfam" id="PF17110">
    <property type="entry name" value="TFB6"/>
    <property type="match status" value="1"/>
</dbReference>
<keyword evidence="1" id="KW-1133">Transmembrane helix</keyword>
<accession>A0A174ZKS1</accession>
<evidence type="ECO:0000313" key="3">
    <source>
        <dbReference type="Proteomes" id="UP000095662"/>
    </source>
</evidence>
<dbReference type="InterPro" id="IPR031349">
    <property type="entry name" value="Tfb6"/>
</dbReference>
<protein>
    <submittedName>
        <fullName evidence="2">Uncharacterized protein</fullName>
    </submittedName>
</protein>
<dbReference type="STRING" id="39492.ERS852540_01120"/>
<feature type="transmembrane region" description="Helical" evidence="1">
    <location>
        <begin position="46"/>
        <end position="67"/>
    </location>
</feature>
<keyword evidence="1" id="KW-0472">Membrane</keyword>
<gene>
    <name evidence="2" type="ORF">ERS852540_01120</name>
</gene>
<keyword evidence="1" id="KW-0812">Transmembrane</keyword>
<dbReference type="OrthoDB" id="1972088at2"/>
<evidence type="ECO:0000256" key="1">
    <source>
        <dbReference type="SAM" id="Phobius"/>
    </source>
</evidence>
<organism evidence="2 3">
    <name type="scientific">[Eubacterium] siraeum</name>
    <dbReference type="NCBI Taxonomy" id="39492"/>
    <lineage>
        <taxon>Bacteria</taxon>
        <taxon>Bacillati</taxon>
        <taxon>Bacillota</taxon>
        <taxon>Clostridia</taxon>
        <taxon>Eubacteriales</taxon>
        <taxon>Oscillospiraceae</taxon>
        <taxon>Oscillospiraceae incertae sedis</taxon>
    </lineage>
</organism>
<dbReference type="AlphaFoldDB" id="A0A174ZKS1"/>
<dbReference type="EMBL" id="CZBY01000007">
    <property type="protein sequence ID" value="CUQ85539.1"/>
    <property type="molecule type" value="Genomic_DNA"/>
</dbReference>
<evidence type="ECO:0000313" key="2">
    <source>
        <dbReference type="EMBL" id="CUQ85539.1"/>
    </source>
</evidence>
<reference evidence="2 3" key="1">
    <citation type="submission" date="2015-09" db="EMBL/GenBank/DDBJ databases">
        <authorList>
            <consortium name="Pathogen Informatics"/>
        </authorList>
    </citation>
    <scope>NUCLEOTIDE SEQUENCE [LARGE SCALE GENOMIC DNA]</scope>
    <source>
        <strain evidence="2 3">2789STDY5834928</strain>
    </source>
</reference>
<name>A0A174ZKS1_9FIRM</name>
<proteinExistence type="predicted"/>
<dbReference type="Proteomes" id="UP000095662">
    <property type="component" value="Unassembled WGS sequence"/>
</dbReference>